<evidence type="ECO:0000313" key="2">
    <source>
        <dbReference type="Proteomes" id="UP001187192"/>
    </source>
</evidence>
<dbReference type="EMBL" id="BTGU01000185">
    <property type="protein sequence ID" value="GMN64540.1"/>
    <property type="molecule type" value="Genomic_DNA"/>
</dbReference>
<dbReference type="AlphaFoldDB" id="A0AA88E137"/>
<sequence>MMLGEGLALGLVAWLGRICVRRSKCGEIEFMFLRSKWWPELQEGVREEEIE</sequence>
<comment type="caution">
    <text evidence="1">The sequence shown here is derived from an EMBL/GenBank/DDBJ whole genome shotgun (WGS) entry which is preliminary data.</text>
</comment>
<organism evidence="1 2">
    <name type="scientific">Ficus carica</name>
    <name type="common">Common fig</name>
    <dbReference type="NCBI Taxonomy" id="3494"/>
    <lineage>
        <taxon>Eukaryota</taxon>
        <taxon>Viridiplantae</taxon>
        <taxon>Streptophyta</taxon>
        <taxon>Embryophyta</taxon>
        <taxon>Tracheophyta</taxon>
        <taxon>Spermatophyta</taxon>
        <taxon>Magnoliopsida</taxon>
        <taxon>eudicotyledons</taxon>
        <taxon>Gunneridae</taxon>
        <taxon>Pentapetalae</taxon>
        <taxon>rosids</taxon>
        <taxon>fabids</taxon>
        <taxon>Rosales</taxon>
        <taxon>Moraceae</taxon>
        <taxon>Ficeae</taxon>
        <taxon>Ficus</taxon>
    </lineage>
</organism>
<protein>
    <submittedName>
        <fullName evidence="1">Uncharacterized protein</fullName>
    </submittedName>
</protein>
<evidence type="ECO:0000313" key="1">
    <source>
        <dbReference type="EMBL" id="GMN64540.1"/>
    </source>
</evidence>
<dbReference type="Proteomes" id="UP001187192">
    <property type="component" value="Unassembled WGS sequence"/>
</dbReference>
<keyword evidence="2" id="KW-1185">Reference proteome</keyword>
<accession>A0AA88E137</accession>
<name>A0AA88E137_FICCA</name>
<gene>
    <name evidence="1" type="ORF">TIFTF001_033621</name>
</gene>
<reference evidence="1" key="1">
    <citation type="submission" date="2023-07" db="EMBL/GenBank/DDBJ databases">
        <title>draft genome sequence of fig (Ficus carica).</title>
        <authorList>
            <person name="Takahashi T."/>
            <person name="Nishimura K."/>
        </authorList>
    </citation>
    <scope>NUCLEOTIDE SEQUENCE</scope>
</reference>
<proteinExistence type="predicted"/>